<evidence type="ECO:0000313" key="2">
    <source>
        <dbReference type="Proteomes" id="UP001500353"/>
    </source>
</evidence>
<accession>A0ABP9LVK7</accession>
<protein>
    <submittedName>
        <fullName evidence="1">Uncharacterized protein</fullName>
    </submittedName>
</protein>
<name>A0ABP9LVK7_9FLAO</name>
<evidence type="ECO:0000313" key="1">
    <source>
        <dbReference type="EMBL" id="GAA5084183.1"/>
    </source>
</evidence>
<dbReference type="Proteomes" id="UP001500353">
    <property type="component" value="Unassembled WGS sequence"/>
</dbReference>
<dbReference type="RefSeq" id="WP_345199939.1">
    <property type="nucleotide sequence ID" value="NZ_BAABHX010000001.1"/>
</dbReference>
<reference evidence="2" key="1">
    <citation type="journal article" date="2019" name="Int. J. Syst. Evol. Microbiol.">
        <title>The Global Catalogue of Microorganisms (GCM) 10K type strain sequencing project: providing services to taxonomists for standard genome sequencing and annotation.</title>
        <authorList>
            <consortium name="The Broad Institute Genomics Platform"/>
            <consortium name="The Broad Institute Genome Sequencing Center for Infectious Disease"/>
            <person name="Wu L."/>
            <person name="Ma J."/>
        </authorList>
    </citation>
    <scope>NUCLEOTIDE SEQUENCE [LARGE SCALE GENOMIC DNA]</scope>
    <source>
        <strain evidence="2">JCM 18019</strain>
    </source>
</reference>
<sequence>MINIKNKFQIFLFLILSNILYSQLVVKWELKENNEKAIIKIYNESKQNVIIPIDLKSFQAYFINIYNNSEWDKKYPFLAFKINVFDKISKNRVEINTSTPYLDISNFEKDRLKLDSITKNYESKINIWKKNNITLSNSEAQLNYYIIENLIYLKPNESLEFSILFDLRNITNQDNAIHYSYILEKNKSYTLFLSLHVKNDVYNYLTSYQKRKLKKYKLFTGSLESNKIELKQ</sequence>
<comment type="caution">
    <text evidence="1">The sequence shown here is derived from an EMBL/GenBank/DDBJ whole genome shotgun (WGS) entry which is preliminary data.</text>
</comment>
<keyword evidence="2" id="KW-1185">Reference proteome</keyword>
<organism evidence="1 2">
    <name type="scientific">Chryseobacterium ginsengisoli</name>
    <dbReference type="NCBI Taxonomy" id="363853"/>
    <lineage>
        <taxon>Bacteria</taxon>
        <taxon>Pseudomonadati</taxon>
        <taxon>Bacteroidota</taxon>
        <taxon>Flavobacteriia</taxon>
        <taxon>Flavobacteriales</taxon>
        <taxon>Weeksellaceae</taxon>
        <taxon>Chryseobacterium group</taxon>
        <taxon>Chryseobacterium</taxon>
    </lineage>
</organism>
<gene>
    <name evidence="1" type="ORF">GCM10023210_03720</name>
</gene>
<dbReference type="EMBL" id="BAABHX010000001">
    <property type="protein sequence ID" value="GAA5084183.1"/>
    <property type="molecule type" value="Genomic_DNA"/>
</dbReference>
<proteinExistence type="predicted"/>